<feature type="transmembrane region" description="Helical" evidence="1">
    <location>
        <begin position="158"/>
        <end position="179"/>
    </location>
</feature>
<keyword evidence="3" id="KW-0378">Hydrolase</keyword>
<dbReference type="InterPro" id="IPR050879">
    <property type="entry name" value="Acyltransferase_3"/>
</dbReference>
<feature type="transmembrane region" description="Helical" evidence="1">
    <location>
        <begin position="20"/>
        <end position="40"/>
    </location>
</feature>
<protein>
    <submittedName>
        <fullName evidence="3">Peptidoglycan/LPS O-acetylase OafA/YrhL, contains acyltransferase and SGNH-hydrolase domains</fullName>
    </submittedName>
</protein>
<feature type="transmembrane region" description="Helical" evidence="1">
    <location>
        <begin position="229"/>
        <end position="248"/>
    </location>
</feature>
<keyword evidence="3" id="KW-0808">Transferase</keyword>
<evidence type="ECO:0000259" key="2">
    <source>
        <dbReference type="Pfam" id="PF01757"/>
    </source>
</evidence>
<dbReference type="EMBL" id="FOXS01000004">
    <property type="protein sequence ID" value="SFQ59955.1"/>
    <property type="molecule type" value="Genomic_DNA"/>
</dbReference>
<dbReference type="PANTHER" id="PTHR23028">
    <property type="entry name" value="ACETYLTRANSFERASE"/>
    <property type="match status" value="1"/>
</dbReference>
<dbReference type="RefSeq" id="WP_092675676.1">
    <property type="nucleotide sequence ID" value="NZ_FOXS01000004.1"/>
</dbReference>
<proteinExistence type="predicted"/>
<dbReference type="OrthoDB" id="9796461at2"/>
<evidence type="ECO:0000313" key="4">
    <source>
        <dbReference type="Proteomes" id="UP000199029"/>
    </source>
</evidence>
<feature type="transmembrane region" description="Helical" evidence="1">
    <location>
        <begin position="278"/>
        <end position="293"/>
    </location>
</feature>
<dbReference type="Proteomes" id="UP000199029">
    <property type="component" value="Unassembled WGS sequence"/>
</dbReference>
<dbReference type="InterPro" id="IPR002656">
    <property type="entry name" value="Acyl_transf_3_dom"/>
</dbReference>
<evidence type="ECO:0000256" key="1">
    <source>
        <dbReference type="SAM" id="Phobius"/>
    </source>
</evidence>
<feature type="transmembrane region" description="Helical" evidence="1">
    <location>
        <begin position="91"/>
        <end position="110"/>
    </location>
</feature>
<reference evidence="4" key="1">
    <citation type="submission" date="2016-10" db="EMBL/GenBank/DDBJ databases">
        <authorList>
            <person name="Varghese N."/>
            <person name="Submissions S."/>
        </authorList>
    </citation>
    <scope>NUCLEOTIDE SEQUENCE [LARGE SCALE GENOMIC DNA]</scope>
    <source>
        <strain evidence="4">OR362-8,ATCC BAA-1266,JCM 13504</strain>
    </source>
</reference>
<dbReference type="GO" id="GO:0016787">
    <property type="term" value="F:hydrolase activity"/>
    <property type="evidence" value="ECO:0007669"/>
    <property type="project" value="UniProtKB-KW"/>
</dbReference>
<dbReference type="GO" id="GO:0016020">
    <property type="term" value="C:membrane"/>
    <property type="evidence" value="ECO:0007669"/>
    <property type="project" value="TreeGrafter"/>
</dbReference>
<dbReference type="PANTHER" id="PTHR23028:SF53">
    <property type="entry name" value="ACYL_TRANSF_3 DOMAIN-CONTAINING PROTEIN"/>
    <property type="match status" value="1"/>
</dbReference>
<feature type="transmembrane region" description="Helical" evidence="1">
    <location>
        <begin position="255"/>
        <end position="272"/>
    </location>
</feature>
<organism evidence="3 4">
    <name type="scientific">Hymenobacter arizonensis</name>
    <name type="common">Siccationidurans arizonensis</name>
    <dbReference type="NCBI Taxonomy" id="1227077"/>
    <lineage>
        <taxon>Bacteria</taxon>
        <taxon>Pseudomonadati</taxon>
        <taxon>Bacteroidota</taxon>
        <taxon>Cytophagia</taxon>
        <taxon>Cytophagales</taxon>
        <taxon>Hymenobacteraceae</taxon>
        <taxon>Hymenobacter</taxon>
    </lineage>
</organism>
<sequence length="376" mass="43127">MEALYPSENGYQNNFDFSRVVLATIVVFCHSYVIYDGSLLREPLWRLSNHQLTLGTFAINFFFVISGFLISQSWDRSRSFNSYFKKRALRIYPGFIFVCLACAFLFAPLGRTAPTTIAEYWSSIDFKHLALRTLTLREPILPETYKTLPYPGSINGSLWSISYEFICYILIPVCALLGIFQQRGRVLLIFLVVLLINIVDYKAYHLGGANTPFGFSLLPQFIQAHSNKWLTLTHLLLPFVGGMCFYTYRQYVPRSIYLVALSAVVLVLTLRWFNFFEVAQSVFGAYVLFYFVFNEKVRLHHFAKYGDFSYGIYLYGWPVQQLVMLYAGHRIGVHGLFLVSMVIVMPCAAISWFLIEKPFLRLNAKPAAPSPALVAH</sequence>
<keyword evidence="1" id="KW-0812">Transmembrane</keyword>
<keyword evidence="1" id="KW-0472">Membrane</keyword>
<dbReference type="AlphaFoldDB" id="A0A1I5ZU53"/>
<dbReference type="GO" id="GO:0016747">
    <property type="term" value="F:acyltransferase activity, transferring groups other than amino-acyl groups"/>
    <property type="evidence" value="ECO:0007669"/>
    <property type="project" value="InterPro"/>
</dbReference>
<gene>
    <name evidence="3" type="ORF">SAMN04515668_3212</name>
</gene>
<feature type="domain" description="Acyltransferase 3" evidence="2">
    <location>
        <begin position="14"/>
        <end position="350"/>
    </location>
</feature>
<feature type="transmembrane region" description="Helical" evidence="1">
    <location>
        <begin position="52"/>
        <end position="70"/>
    </location>
</feature>
<dbReference type="GO" id="GO:0000271">
    <property type="term" value="P:polysaccharide biosynthetic process"/>
    <property type="evidence" value="ECO:0007669"/>
    <property type="project" value="TreeGrafter"/>
</dbReference>
<feature type="transmembrane region" description="Helical" evidence="1">
    <location>
        <begin position="186"/>
        <end position="204"/>
    </location>
</feature>
<feature type="transmembrane region" description="Helical" evidence="1">
    <location>
        <begin position="333"/>
        <end position="355"/>
    </location>
</feature>
<keyword evidence="1" id="KW-1133">Transmembrane helix</keyword>
<feature type="transmembrane region" description="Helical" evidence="1">
    <location>
        <begin position="305"/>
        <end position="327"/>
    </location>
</feature>
<evidence type="ECO:0000313" key="3">
    <source>
        <dbReference type="EMBL" id="SFQ59955.1"/>
    </source>
</evidence>
<keyword evidence="4" id="KW-1185">Reference proteome</keyword>
<name>A0A1I5ZU53_HYMAR</name>
<dbReference type="Pfam" id="PF01757">
    <property type="entry name" value="Acyl_transf_3"/>
    <property type="match status" value="1"/>
</dbReference>
<accession>A0A1I5ZU53</accession>
<keyword evidence="3" id="KW-0012">Acyltransferase</keyword>